<reference evidence="4 5" key="1">
    <citation type="submission" date="2018-08" db="EMBL/GenBank/DDBJ databases">
        <title>Genomic Encyclopedia of Archaeal and Bacterial Type Strains, Phase II (KMG-II): from individual species to whole genera.</title>
        <authorList>
            <person name="Goeker M."/>
        </authorList>
    </citation>
    <scope>NUCLEOTIDE SEQUENCE [LARGE SCALE GENOMIC DNA]</scope>
    <source>
        <strain evidence="4 5">DSM 45791</strain>
    </source>
</reference>
<dbReference type="GO" id="GO:0018189">
    <property type="term" value="P:pyrroloquinoline quinone biosynthetic process"/>
    <property type="evidence" value="ECO:0007669"/>
    <property type="project" value="UniProtKB-UniPathway"/>
</dbReference>
<keyword evidence="5" id="KW-1185">Reference proteome</keyword>
<dbReference type="NCBIfam" id="TIGR02107">
    <property type="entry name" value="PQQ_syn_pqqA"/>
    <property type="match status" value="1"/>
</dbReference>
<evidence type="ECO:0000256" key="1">
    <source>
        <dbReference type="ARBA" id="ARBA00004886"/>
    </source>
</evidence>
<dbReference type="InterPro" id="IPR011725">
    <property type="entry name" value="PQQ_synth_PqqA"/>
</dbReference>
<dbReference type="EMBL" id="QUNO01000011">
    <property type="protein sequence ID" value="REH41861.1"/>
    <property type="molecule type" value="Genomic_DNA"/>
</dbReference>
<accession>A0A3E0HBU2</accession>
<dbReference type="UniPathway" id="UPA00539"/>
<dbReference type="Proteomes" id="UP000256269">
    <property type="component" value="Unassembled WGS sequence"/>
</dbReference>
<sequence>MSAPKTVKRAEKAVQKPTRRPWVKPDFSEYDTPMEVTAYSARV</sequence>
<proteinExistence type="inferred from homology"/>
<evidence type="ECO:0000313" key="5">
    <source>
        <dbReference type="Proteomes" id="UP000256269"/>
    </source>
</evidence>
<evidence type="ECO:0000256" key="2">
    <source>
        <dbReference type="ARBA" id="ARBA00009325"/>
    </source>
</evidence>
<name>A0A3E0HBU2_9PSEU</name>
<evidence type="ECO:0000256" key="3">
    <source>
        <dbReference type="ARBA" id="ARBA00015086"/>
    </source>
</evidence>
<evidence type="ECO:0000313" key="4">
    <source>
        <dbReference type="EMBL" id="REH41861.1"/>
    </source>
</evidence>
<comment type="caution">
    <text evidence="4">The sequence shown here is derived from an EMBL/GenBank/DDBJ whole genome shotgun (WGS) entry which is preliminary data.</text>
</comment>
<comment type="pathway">
    <text evidence="1">Cofactor biosynthesis; pyrroloquinoline quinone biosynthesis.</text>
</comment>
<comment type="similarity">
    <text evidence="2">Belongs to the PqqA family.</text>
</comment>
<dbReference type="Pfam" id="PF08042">
    <property type="entry name" value="PqqA"/>
    <property type="match status" value="1"/>
</dbReference>
<dbReference type="AlphaFoldDB" id="A0A3E0HBU2"/>
<organism evidence="4 5">
    <name type="scientific">Kutzneria buriramensis</name>
    <dbReference type="NCBI Taxonomy" id="1045776"/>
    <lineage>
        <taxon>Bacteria</taxon>
        <taxon>Bacillati</taxon>
        <taxon>Actinomycetota</taxon>
        <taxon>Actinomycetes</taxon>
        <taxon>Pseudonocardiales</taxon>
        <taxon>Pseudonocardiaceae</taxon>
        <taxon>Kutzneria</taxon>
    </lineage>
</organism>
<gene>
    <name evidence="4" type="ORF">BCF44_111165</name>
</gene>
<dbReference type="OrthoDB" id="3697695at2"/>
<protein>
    <recommendedName>
        <fullName evidence="3">Coenzyme PQQ synthesis protein A</fullName>
    </recommendedName>
</protein>
<dbReference type="RefSeq" id="WP_116177889.1">
    <property type="nucleotide sequence ID" value="NZ_CP144375.1"/>
</dbReference>